<keyword evidence="2 9" id="KW-0479">Metal-binding</keyword>
<evidence type="ECO:0000256" key="6">
    <source>
        <dbReference type="ARBA" id="ARBA00023118"/>
    </source>
</evidence>
<organism evidence="10 11">
    <name type="scientific">Caproicibacterium lactatifermentans</name>
    <dbReference type="NCBI Taxonomy" id="2666138"/>
    <lineage>
        <taxon>Bacteria</taxon>
        <taxon>Bacillati</taxon>
        <taxon>Bacillota</taxon>
        <taxon>Clostridia</taxon>
        <taxon>Eubacteriales</taxon>
        <taxon>Oscillospiraceae</taxon>
        <taxon>Caproicibacterium</taxon>
    </lineage>
</organism>
<sequence>MKKSIYIYTNGELHRKDNTLSFAPYGGSAKSLPIEEISDIYLMTEMTLNSKILELLSKYGIMVHFFDYYTNYVGTYYPKENLLAGNVLVQQAKAYLDESHRLRLAREFVQGATDNILRNLRYYKNRGLDLAEIMDAVQILREGSDTAADISELMGYEGRIHTAYYSSFETITGNKTEFEKRVRHPPDNMMNTMISFINGMIYGRCLNEIYRTQLNPTISFLHEPGTRRFSLSLDVSEIFKPLIGDRLLFSLINKNQITEKDFTRELNCLHLKKRASQVIARALDDRLKTTIFHRELKKKVSYQYLMRLECYKLIKDIMGEKPYKPFVMWW</sequence>
<dbReference type="PANTHER" id="PTHR43219:SF1">
    <property type="entry name" value="CRISPR-ASSOCIATED ENDONUCLEASE CAS1"/>
    <property type="match status" value="1"/>
</dbReference>
<keyword evidence="8 9" id="KW-0464">Manganese</keyword>
<evidence type="ECO:0000256" key="1">
    <source>
        <dbReference type="ARBA" id="ARBA00022722"/>
    </source>
</evidence>
<evidence type="ECO:0000256" key="8">
    <source>
        <dbReference type="ARBA" id="ARBA00023211"/>
    </source>
</evidence>
<dbReference type="InterPro" id="IPR042206">
    <property type="entry name" value="CRISPR-assoc_Cas1_C"/>
</dbReference>
<dbReference type="Gene3D" id="3.100.10.20">
    <property type="entry name" value="CRISPR-associated endonuclease Cas1, N-terminal domain"/>
    <property type="match status" value="1"/>
</dbReference>
<gene>
    <name evidence="10" type="primary">cas1b</name>
    <name evidence="9" type="synonym">cas1</name>
    <name evidence="10" type="ORF">GJQ69_03245</name>
</gene>
<dbReference type="KEGG" id="clf:GJQ69_03245"/>
<dbReference type="AlphaFoldDB" id="A0A859DQ72"/>
<keyword evidence="5 9" id="KW-0460">Magnesium</keyword>
<dbReference type="EC" id="3.1.-.-" evidence="9"/>
<dbReference type="InterPro" id="IPR042211">
    <property type="entry name" value="CRISPR-assoc_Cas1_N"/>
</dbReference>
<dbReference type="NCBIfam" id="TIGR00287">
    <property type="entry name" value="cas1"/>
    <property type="match status" value="1"/>
</dbReference>
<keyword evidence="1 9" id="KW-0540">Nuclease</keyword>
<feature type="binding site" evidence="9">
    <location>
        <position position="237"/>
    </location>
    <ligand>
        <name>Mn(2+)</name>
        <dbReference type="ChEBI" id="CHEBI:29035"/>
    </ligand>
</feature>
<comment type="function">
    <text evidence="9">CRISPR (clustered regularly interspaced short palindromic repeat), is an adaptive immune system that provides protection against mobile genetic elements (viruses, transposable elements and conjugative plasmids). CRISPR clusters contain spacers, sequences complementary to antecedent mobile elements, and target invading nucleic acids. CRISPR clusters are transcribed and processed into CRISPR RNA (crRNA). Acts as a dsDNA endonuclease. Involved in the integration of spacer DNA into the CRISPR cassette.</text>
</comment>
<reference evidence="10 11" key="1">
    <citation type="submission" date="2019-11" db="EMBL/GenBank/DDBJ databases">
        <authorList>
            <person name="Ren C."/>
            <person name="Wang H."/>
            <person name="Xu Y."/>
        </authorList>
    </citation>
    <scope>NUCLEOTIDE SEQUENCE [LARGE SCALE GENOMIC DNA]</scope>
    <source>
        <strain evidence="10 11">LBM 19010</strain>
    </source>
</reference>
<evidence type="ECO:0000256" key="9">
    <source>
        <dbReference type="HAMAP-Rule" id="MF_01470"/>
    </source>
</evidence>
<evidence type="ECO:0000256" key="4">
    <source>
        <dbReference type="ARBA" id="ARBA00022801"/>
    </source>
</evidence>
<dbReference type="NCBIfam" id="TIGR03641">
    <property type="entry name" value="cas1_HMARI"/>
    <property type="match status" value="1"/>
</dbReference>
<comment type="subunit">
    <text evidence="9">Homodimer, forms a heterotetramer with a Cas2 homodimer.</text>
</comment>
<protein>
    <recommendedName>
        <fullName evidence="9">CRISPR-associated endonuclease Cas1</fullName>
        <ecNumber evidence="9">3.1.-.-</ecNumber>
    </recommendedName>
</protein>
<dbReference type="Pfam" id="PF01867">
    <property type="entry name" value="Cas_Cas1"/>
    <property type="match status" value="1"/>
</dbReference>
<dbReference type="PANTHER" id="PTHR43219">
    <property type="entry name" value="CRISPR-ASSOCIATED ENDONUCLEASE CAS1"/>
    <property type="match status" value="1"/>
</dbReference>
<name>A0A859DQ72_9FIRM</name>
<dbReference type="InterPro" id="IPR019858">
    <property type="entry name" value="CRISPR-assoc_Cas1_HMARI/TNEAP"/>
</dbReference>
<feature type="binding site" evidence="9">
    <location>
        <position position="222"/>
    </location>
    <ligand>
        <name>Mn(2+)</name>
        <dbReference type="ChEBI" id="CHEBI:29035"/>
    </ligand>
</feature>
<dbReference type="Proteomes" id="UP000501316">
    <property type="component" value="Chromosome"/>
</dbReference>
<dbReference type="RefSeq" id="WP_086036075.1">
    <property type="nucleotide sequence ID" value="NZ_CP046051.1"/>
</dbReference>
<dbReference type="GO" id="GO:0046872">
    <property type="term" value="F:metal ion binding"/>
    <property type="evidence" value="ECO:0007669"/>
    <property type="project" value="UniProtKB-UniRule"/>
</dbReference>
<dbReference type="GO" id="GO:0043571">
    <property type="term" value="P:maintenance of CRISPR repeat elements"/>
    <property type="evidence" value="ECO:0007669"/>
    <property type="project" value="UniProtKB-UniRule"/>
</dbReference>
<evidence type="ECO:0000256" key="5">
    <source>
        <dbReference type="ARBA" id="ARBA00022842"/>
    </source>
</evidence>
<dbReference type="InterPro" id="IPR002729">
    <property type="entry name" value="CRISPR-assoc_Cas1"/>
</dbReference>
<evidence type="ECO:0000256" key="7">
    <source>
        <dbReference type="ARBA" id="ARBA00023125"/>
    </source>
</evidence>
<keyword evidence="6 9" id="KW-0051">Antiviral defense</keyword>
<comment type="similarity">
    <text evidence="9">Belongs to the CRISPR-associated endonuclease Cas1 family.</text>
</comment>
<dbReference type="HAMAP" id="MF_01470">
    <property type="entry name" value="Cas1"/>
    <property type="match status" value="1"/>
</dbReference>
<dbReference type="Gene3D" id="1.20.120.920">
    <property type="entry name" value="CRISPR-associated endonuclease Cas1, C-terminal domain"/>
    <property type="match status" value="1"/>
</dbReference>
<keyword evidence="7 9" id="KW-0238">DNA-binding</keyword>
<dbReference type="GO" id="GO:0051607">
    <property type="term" value="P:defense response to virus"/>
    <property type="evidence" value="ECO:0007669"/>
    <property type="project" value="UniProtKB-UniRule"/>
</dbReference>
<evidence type="ECO:0000313" key="10">
    <source>
        <dbReference type="EMBL" id="QKN23585.1"/>
    </source>
</evidence>
<dbReference type="GO" id="GO:0003677">
    <property type="term" value="F:DNA binding"/>
    <property type="evidence" value="ECO:0007669"/>
    <property type="project" value="UniProtKB-KW"/>
</dbReference>
<evidence type="ECO:0000256" key="3">
    <source>
        <dbReference type="ARBA" id="ARBA00022759"/>
    </source>
</evidence>
<accession>A0A859DQ72</accession>
<dbReference type="GO" id="GO:0016787">
    <property type="term" value="F:hydrolase activity"/>
    <property type="evidence" value="ECO:0007669"/>
    <property type="project" value="UniProtKB-KW"/>
</dbReference>
<feature type="binding site" evidence="9">
    <location>
        <position position="157"/>
    </location>
    <ligand>
        <name>Mn(2+)</name>
        <dbReference type="ChEBI" id="CHEBI:29035"/>
    </ligand>
</feature>
<comment type="cofactor">
    <cofactor evidence="9">
        <name>Mg(2+)</name>
        <dbReference type="ChEBI" id="CHEBI:18420"/>
    </cofactor>
    <cofactor evidence="9">
        <name>Mn(2+)</name>
        <dbReference type="ChEBI" id="CHEBI:29035"/>
    </cofactor>
</comment>
<evidence type="ECO:0000256" key="2">
    <source>
        <dbReference type="ARBA" id="ARBA00022723"/>
    </source>
</evidence>
<dbReference type="EMBL" id="CP046051">
    <property type="protein sequence ID" value="QKN23585.1"/>
    <property type="molecule type" value="Genomic_DNA"/>
</dbReference>
<dbReference type="CDD" id="cd09722">
    <property type="entry name" value="Cas1_I-B"/>
    <property type="match status" value="1"/>
</dbReference>
<keyword evidence="4 9" id="KW-0378">Hydrolase</keyword>
<dbReference type="GO" id="GO:0004520">
    <property type="term" value="F:DNA endonuclease activity"/>
    <property type="evidence" value="ECO:0007669"/>
    <property type="project" value="InterPro"/>
</dbReference>
<evidence type="ECO:0000313" key="11">
    <source>
        <dbReference type="Proteomes" id="UP000501316"/>
    </source>
</evidence>
<keyword evidence="3 9" id="KW-0255">Endonuclease</keyword>
<proteinExistence type="inferred from homology"/>